<keyword evidence="1" id="KW-0732">Signal</keyword>
<gene>
    <name evidence="2" type="ORF">HOP40_25675</name>
</gene>
<dbReference type="EMBL" id="CP053564">
    <property type="protein sequence ID" value="QJY48750.1"/>
    <property type="molecule type" value="Genomic_DNA"/>
</dbReference>
<proteinExistence type="predicted"/>
<feature type="signal peptide" evidence="1">
    <location>
        <begin position="1"/>
        <end position="26"/>
    </location>
</feature>
<sequence>MQLTRFILAGALAAVLAVGGAAVAFAADAPSNRGWSTPFGTAEEFAERSAE</sequence>
<feature type="chain" id="PRO_5027092512" evidence="1">
    <location>
        <begin position="27"/>
        <end position="51"/>
    </location>
</feature>
<dbReference type="AlphaFoldDB" id="A0A6M6JNN8"/>
<dbReference type="RefSeq" id="WP_172162930.1">
    <property type="nucleotide sequence ID" value="NZ_CP053564.1"/>
</dbReference>
<dbReference type="Proteomes" id="UP000505377">
    <property type="component" value="Chromosome"/>
</dbReference>
<accession>A0A6M6JNN8</accession>
<dbReference type="KEGG" id="pbro:HOP40_25675"/>
<protein>
    <submittedName>
        <fullName evidence="2">Uncharacterized protein</fullName>
    </submittedName>
</protein>
<evidence type="ECO:0000313" key="2">
    <source>
        <dbReference type="EMBL" id="QJY48750.1"/>
    </source>
</evidence>
<organism evidence="2 3">
    <name type="scientific">Pseudonocardia broussonetiae</name>
    <dbReference type="NCBI Taxonomy" id="2736640"/>
    <lineage>
        <taxon>Bacteria</taxon>
        <taxon>Bacillati</taxon>
        <taxon>Actinomycetota</taxon>
        <taxon>Actinomycetes</taxon>
        <taxon>Pseudonocardiales</taxon>
        <taxon>Pseudonocardiaceae</taxon>
        <taxon>Pseudonocardia</taxon>
    </lineage>
</organism>
<keyword evidence="3" id="KW-1185">Reference proteome</keyword>
<evidence type="ECO:0000256" key="1">
    <source>
        <dbReference type="SAM" id="SignalP"/>
    </source>
</evidence>
<evidence type="ECO:0000313" key="3">
    <source>
        <dbReference type="Proteomes" id="UP000505377"/>
    </source>
</evidence>
<name>A0A6M6JNN8_9PSEU</name>
<reference evidence="2 3" key="1">
    <citation type="submission" date="2020-05" db="EMBL/GenBank/DDBJ databases">
        <authorList>
            <person name="Mo P."/>
        </authorList>
    </citation>
    <scope>NUCLEOTIDE SEQUENCE [LARGE SCALE GENOMIC DNA]</scope>
    <source>
        <strain evidence="2 3">Gen01</strain>
    </source>
</reference>